<keyword evidence="3" id="KW-0809">Transit peptide</keyword>
<dbReference type="Pfam" id="PF02536">
    <property type="entry name" value="mTERF"/>
    <property type="match status" value="1"/>
</dbReference>
<keyword evidence="2" id="KW-0805">Transcription regulation</keyword>
<protein>
    <submittedName>
        <fullName evidence="4">Mitochodrial transcription termination factor</fullName>
    </submittedName>
</protein>
<dbReference type="AlphaFoldDB" id="A0AAD7LDE6"/>
<evidence type="ECO:0000256" key="1">
    <source>
        <dbReference type="ARBA" id="ARBA00007692"/>
    </source>
</evidence>
<sequence>MDLFGSLGFSGTTLVKMINKDPRVLETDASIFVKYFKDHAFSEKQIANLTLKRPTLYLYNAQNIFKPKFEYFYSLGFSNLEVAKILSEEPYILERSLEFQIIPCIKELKRILGTNENVLKVIRACYRILECNVEELLEPNISMMLSRGVPQALVMKMFLMEPKSLLLKADRLSEILNETVKLGFDPNKFIFVLAIRCLALLSRTLWERKVEAYGSFGLSTDEIYSAFRLQPMFMIVSEKKIRKSMCFFINKLKLNPSMISKNPNLLLLSLESRIIPRCSVLQILMSKGLIKGDISLTYALRMTEKLYVEKFVSRFQDEVPDVVRAHQGMLEFQGFLH</sequence>
<evidence type="ECO:0000256" key="3">
    <source>
        <dbReference type="ARBA" id="ARBA00022946"/>
    </source>
</evidence>
<keyword evidence="5" id="KW-1185">Reference proteome</keyword>
<accession>A0AAD7LDE6</accession>
<comment type="similarity">
    <text evidence="1">Belongs to the mTERF family.</text>
</comment>
<dbReference type="GO" id="GO:0006353">
    <property type="term" value="P:DNA-templated transcription termination"/>
    <property type="evidence" value="ECO:0007669"/>
    <property type="project" value="UniProtKB-KW"/>
</dbReference>
<dbReference type="Gene3D" id="1.25.70.10">
    <property type="entry name" value="Transcription termination factor 3, mitochondrial"/>
    <property type="match status" value="1"/>
</dbReference>
<keyword evidence="2" id="KW-0806">Transcription termination</keyword>
<reference evidence="4" key="1">
    <citation type="journal article" date="2023" name="Science">
        <title>Elucidation of the pathway for biosynthesis of saponin adjuvants from the soapbark tree.</title>
        <authorList>
            <person name="Reed J."/>
            <person name="Orme A."/>
            <person name="El-Demerdash A."/>
            <person name="Owen C."/>
            <person name="Martin L.B.B."/>
            <person name="Misra R.C."/>
            <person name="Kikuchi S."/>
            <person name="Rejzek M."/>
            <person name="Martin A.C."/>
            <person name="Harkess A."/>
            <person name="Leebens-Mack J."/>
            <person name="Louveau T."/>
            <person name="Stephenson M.J."/>
            <person name="Osbourn A."/>
        </authorList>
    </citation>
    <scope>NUCLEOTIDE SEQUENCE</scope>
    <source>
        <strain evidence="4">S10</strain>
    </source>
</reference>
<dbReference type="Proteomes" id="UP001163823">
    <property type="component" value="Chromosome 9"/>
</dbReference>
<keyword evidence="2" id="KW-0804">Transcription</keyword>
<dbReference type="InterPro" id="IPR003690">
    <property type="entry name" value="MTERF"/>
</dbReference>
<dbReference type="FunFam" id="1.25.70.10:FF:000001">
    <property type="entry name" value="Mitochondrial transcription termination factor-like"/>
    <property type="match status" value="1"/>
</dbReference>
<dbReference type="SMART" id="SM00733">
    <property type="entry name" value="Mterf"/>
    <property type="match status" value="6"/>
</dbReference>
<evidence type="ECO:0000256" key="2">
    <source>
        <dbReference type="ARBA" id="ARBA00022472"/>
    </source>
</evidence>
<evidence type="ECO:0000313" key="5">
    <source>
        <dbReference type="Proteomes" id="UP001163823"/>
    </source>
</evidence>
<dbReference type="GO" id="GO:0003676">
    <property type="term" value="F:nucleic acid binding"/>
    <property type="evidence" value="ECO:0007669"/>
    <property type="project" value="InterPro"/>
</dbReference>
<organism evidence="4 5">
    <name type="scientific">Quillaja saponaria</name>
    <name type="common">Soap bark tree</name>
    <dbReference type="NCBI Taxonomy" id="32244"/>
    <lineage>
        <taxon>Eukaryota</taxon>
        <taxon>Viridiplantae</taxon>
        <taxon>Streptophyta</taxon>
        <taxon>Embryophyta</taxon>
        <taxon>Tracheophyta</taxon>
        <taxon>Spermatophyta</taxon>
        <taxon>Magnoliopsida</taxon>
        <taxon>eudicotyledons</taxon>
        <taxon>Gunneridae</taxon>
        <taxon>Pentapetalae</taxon>
        <taxon>rosids</taxon>
        <taxon>fabids</taxon>
        <taxon>Fabales</taxon>
        <taxon>Quillajaceae</taxon>
        <taxon>Quillaja</taxon>
    </lineage>
</organism>
<dbReference type="KEGG" id="qsa:O6P43_022569"/>
<dbReference type="InterPro" id="IPR038538">
    <property type="entry name" value="MTERF_sf"/>
</dbReference>
<dbReference type="PANTHER" id="PTHR13068">
    <property type="entry name" value="CGI-12 PROTEIN-RELATED"/>
    <property type="match status" value="1"/>
</dbReference>
<gene>
    <name evidence="4" type="ORF">O6P43_022569</name>
</gene>
<comment type="caution">
    <text evidence="4">The sequence shown here is derived from an EMBL/GenBank/DDBJ whole genome shotgun (WGS) entry which is preliminary data.</text>
</comment>
<dbReference type="PANTHER" id="PTHR13068:SF120">
    <property type="entry name" value="TRANSCRIPTION TERMINATION FACTOR MTERF2, CHLOROPLASTIC-LIKE ISOFORM X1"/>
    <property type="match status" value="1"/>
</dbReference>
<name>A0AAD7LDE6_QUISA</name>
<dbReference type="EMBL" id="JARAOO010000009">
    <property type="protein sequence ID" value="KAJ7956073.1"/>
    <property type="molecule type" value="Genomic_DNA"/>
</dbReference>
<proteinExistence type="inferred from homology"/>
<evidence type="ECO:0000313" key="4">
    <source>
        <dbReference type="EMBL" id="KAJ7956073.1"/>
    </source>
</evidence>